<evidence type="ECO:0000256" key="3">
    <source>
        <dbReference type="ARBA" id="ARBA00023315"/>
    </source>
</evidence>
<gene>
    <name evidence="5" type="ORF">J2Z31_002026</name>
</gene>
<dbReference type="Proteomes" id="UP000730739">
    <property type="component" value="Unassembled WGS sequence"/>
</dbReference>
<comment type="caution">
    <text evidence="5">The sequence shown here is derived from an EMBL/GenBank/DDBJ whole genome shotgun (WGS) entry which is preliminary data.</text>
</comment>
<dbReference type="PANTHER" id="PTHR18919">
    <property type="entry name" value="ACETYL-COA C-ACYLTRANSFERASE"/>
    <property type="match status" value="1"/>
</dbReference>
<dbReference type="GO" id="GO:0003988">
    <property type="term" value="F:acetyl-CoA C-acyltransferase activity"/>
    <property type="evidence" value="ECO:0007669"/>
    <property type="project" value="UniProtKB-EC"/>
</dbReference>
<dbReference type="Pfam" id="PF00108">
    <property type="entry name" value="Thiolase_N"/>
    <property type="match status" value="1"/>
</dbReference>
<dbReference type="PANTHER" id="PTHR18919:SF107">
    <property type="entry name" value="ACETYL-COA ACETYLTRANSFERASE, CYTOSOLIC"/>
    <property type="match status" value="1"/>
</dbReference>
<dbReference type="CDD" id="cd00751">
    <property type="entry name" value="thiolase"/>
    <property type="match status" value="1"/>
</dbReference>
<accession>A0ABS4QYI3</accession>
<evidence type="ECO:0000259" key="4">
    <source>
        <dbReference type="Pfam" id="PF00108"/>
    </source>
</evidence>
<name>A0ABS4QYI3_9HYPH</name>
<dbReference type="InterPro" id="IPR020616">
    <property type="entry name" value="Thiolase_N"/>
</dbReference>
<dbReference type="PROSITE" id="PS00098">
    <property type="entry name" value="THIOLASE_1"/>
    <property type="match status" value="1"/>
</dbReference>
<keyword evidence="2 5" id="KW-0808">Transferase</keyword>
<evidence type="ECO:0000313" key="5">
    <source>
        <dbReference type="EMBL" id="MBP2235534.1"/>
    </source>
</evidence>
<organism evidence="5 6">
    <name type="scientific">Sinorhizobium kostiense</name>
    <dbReference type="NCBI Taxonomy" id="76747"/>
    <lineage>
        <taxon>Bacteria</taxon>
        <taxon>Pseudomonadati</taxon>
        <taxon>Pseudomonadota</taxon>
        <taxon>Alphaproteobacteria</taxon>
        <taxon>Hyphomicrobiales</taxon>
        <taxon>Rhizobiaceae</taxon>
        <taxon>Sinorhizobium/Ensifer group</taxon>
        <taxon>Sinorhizobium</taxon>
    </lineage>
</organism>
<dbReference type="InterPro" id="IPR020615">
    <property type="entry name" value="Thiolase_acyl_enz_int_AS"/>
</dbReference>
<dbReference type="EMBL" id="JAGILA010000002">
    <property type="protein sequence ID" value="MBP2235534.1"/>
    <property type="molecule type" value="Genomic_DNA"/>
</dbReference>
<keyword evidence="6" id="KW-1185">Reference proteome</keyword>
<evidence type="ECO:0000256" key="1">
    <source>
        <dbReference type="ARBA" id="ARBA00010982"/>
    </source>
</evidence>
<evidence type="ECO:0000313" key="6">
    <source>
        <dbReference type="Proteomes" id="UP000730739"/>
    </source>
</evidence>
<comment type="similarity">
    <text evidence="1">Belongs to the thiolase-like superfamily. Thiolase family.</text>
</comment>
<proteinExistence type="inferred from homology"/>
<dbReference type="SUPFAM" id="SSF53901">
    <property type="entry name" value="Thiolase-like"/>
    <property type="match status" value="1"/>
</dbReference>
<dbReference type="EC" id="2.3.1.16" evidence="5"/>
<reference evidence="5 6" key="1">
    <citation type="submission" date="2021-03" db="EMBL/GenBank/DDBJ databases">
        <title>Genomic Encyclopedia of Type Strains, Phase IV (KMG-IV): sequencing the most valuable type-strain genomes for metagenomic binning, comparative biology and taxonomic classification.</title>
        <authorList>
            <person name="Goeker M."/>
        </authorList>
    </citation>
    <scope>NUCLEOTIDE SEQUENCE [LARGE SCALE GENOMIC DNA]</scope>
    <source>
        <strain evidence="5 6">DSM 13372</strain>
    </source>
</reference>
<protein>
    <submittedName>
        <fullName evidence="5">Acetyl-CoA acyltransferase</fullName>
        <ecNumber evidence="5">2.3.1.16</ecNumber>
    </submittedName>
</protein>
<keyword evidence="3 5" id="KW-0012">Acyltransferase</keyword>
<dbReference type="InterPro" id="IPR002155">
    <property type="entry name" value="Thiolase"/>
</dbReference>
<feature type="domain" description="Thiolase N-terminal" evidence="4">
    <location>
        <begin position="4"/>
        <end position="220"/>
    </location>
</feature>
<sequence>MSDVYICDYIRTPIGRFGGTLAPVRPDDLGAIVLKALMIRQSSLDWAAVDEVIFGCANQAGEDNRNVARMSSLLAGLPVEVPGTTINRLCGSGMDAIITGFRAIRSGEAELIVAGGVESMSRAPFVVPKAETAFSRESSIQDTTIGWRFINPVMKAQYGVDSMPETAENVAEEFGISRADQDAFAFRSQQKAAAAQARGRLAEEIFPVKIPQRRATRFCSTVMNIRARRRWKDWQVSRRPSVKVGRSRQATRAV</sequence>
<dbReference type="InterPro" id="IPR016039">
    <property type="entry name" value="Thiolase-like"/>
</dbReference>
<dbReference type="Gene3D" id="3.40.47.10">
    <property type="match status" value="1"/>
</dbReference>
<evidence type="ECO:0000256" key="2">
    <source>
        <dbReference type="ARBA" id="ARBA00022679"/>
    </source>
</evidence>